<dbReference type="RefSeq" id="WP_185081978.1">
    <property type="nucleotide sequence ID" value="NZ_JACHJB010000001.1"/>
</dbReference>
<dbReference type="PROSITE" id="PS01124">
    <property type="entry name" value="HTH_ARAC_FAMILY_2"/>
    <property type="match status" value="1"/>
</dbReference>
<dbReference type="GO" id="GO:0043565">
    <property type="term" value="F:sequence-specific DNA binding"/>
    <property type="evidence" value="ECO:0007669"/>
    <property type="project" value="InterPro"/>
</dbReference>
<proteinExistence type="predicted"/>
<evidence type="ECO:0000259" key="4">
    <source>
        <dbReference type="PROSITE" id="PS01124"/>
    </source>
</evidence>
<sequence>MTYAVAALVDIDDYIASEQAQGLVWARGQLERTARAVNAATGGRAQARPPEEWLVLLSGPDPDALMSEAVVLAEEVRARIVRETAWTATVSLSPPSLGGGAAEREARRINDLKLVLGGDRVITPAPPYRGQSLTPPVRIEQELTRRVQAGDRNGAAGLLASWVDRCAGEPGVDPQTLRSWLIGQLLFVVDAVNTTRLADGSTDWVRACARLPVEDIIVVGDIHERSYLHIWLRETLGRLMPAPSRHDILAVAEAYLAQHFADPGLRLATVAAAVSASPFYISHLFAEERGTTFLRHLTGLRLRHARKLLATTDRPVDEVAARSGYSSAKALRGVFQRHVGCSPTEYRRQRAR</sequence>
<evidence type="ECO:0000256" key="3">
    <source>
        <dbReference type="ARBA" id="ARBA00023163"/>
    </source>
</evidence>
<organism evidence="5 6">
    <name type="scientific">Nonomuraea muscovyensis</name>
    <dbReference type="NCBI Taxonomy" id="1124761"/>
    <lineage>
        <taxon>Bacteria</taxon>
        <taxon>Bacillati</taxon>
        <taxon>Actinomycetota</taxon>
        <taxon>Actinomycetes</taxon>
        <taxon>Streptosporangiales</taxon>
        <taxon>Streptosporangiaceae</taxon>
        <taxon>Nonomuraea</taxon>
    </lineage>
</organism>
<comment type="caution">
    <text evidence="5">The sequence shown here is derived from an EMBL/GenBank/DDBJ whole genome shotgun (WGS) entry which is preliminary data.</text>
</comment>
<dbReference type="PANTHER" id="PTHR43280:SF2">
    <property type="entry name" value="HTH-TYPE TRANSCRIPTIONAL REGULATOR EXSA"/>
    <property type="match status" value="1"/>
</dbReference>
<dbReference type="InterPro" id="IPR009057">
    <property type="entry name" value="Homeodomain-like_sf"/>
</dbReference>
<dbReference type="SMART" id="SM00342">
    <property type="entry name" value="HTH_ARAC"/>
    <property type="match status" value="1"/>
</dbReference>
<dbReference type="AlphaFoldDB" id="A0A7X0BVN3"/>
<dbReference type="Proteomes" id="UP000583800">
    <property type="component" value="Unassembled WGS sequence"/>
</dbReference>
<reference evidence="5 6" key="1">
    <citation type="submission" date="2020-08" db="EMBL/GenBank/DDBJ databases">
        <title>Sequencing the genomes of 1000 actinobacteria strains.</title>
        <authorList>
            <person name="Klenk H.-P."/>
        </authorList>
    </citation>
    <scope>NUCLEOTIDE SEQUENCE [LARGE SCALE GENOMIC DNA]</scope>
    <source>
        <strain evidence="5 6">DSM 45913</strain>
    </source>
</reference>
<feature type="domain" description="HTH araC/xylS-type" evidence="4">
    <location>
        <begin position="250"/>
        <end position="349"/>
    </location>
</feature>
<evidence type="ECO:0000256" key="1">
    <source>
        <dbReference type="ARBA" id="ARBA00023015"/>
    </source>
</evidence>
<dbReference type="InterPro" id="IPR018062">
    <property type="entry name" value="HTH_AraC-typ_CS"/>
</dbReference>
<evidence type="ECO:0000256" key="2">
    <source>
        <dbReference type="ARBA" id="ARBA00023125"/>
    </source>
</evidence>
<keyword evidence="6" id="KW-1185">Reference proteome</keyword>
<accession>A0A7X0BVN3</accession>
<evidence type="ECO:0000313" key="5">
    <source>
        <dbReference type="EMBL" id="MBB6343749.1"/>
    </source>
</evidence>
<evidence type="ECO:0000313" key="6">
    <source>
        <dbReference type="Proteomes" id="UP000583800"/>
    </source>
</evidence>
<dbReference type="GO" id="GO:0003700">
    <property type="term" value="F:DNA-binding transcription factor activity"/>
    <property type="evidence" value="ECO:0007669"/>
    <property type="project" value="InterPro"/>
</dbReference>
<dbReference type="SUPFAM" id="SSF46689">
    <property type="entry name" value="Homeodomain-like"/>
    <property type="match status" value="1"/>
</dbReference>
<protein>
    <submittedName>
        <fullName evidence="5">AraC-like DNA-binding protein</fullName>
    </submittedName>
</protein>
<name>A0A7X0BVN3_9ACTN</name>
<dbReference type="EMBL" id="JACHJB010000001">
    <property type="protein sequence ID" value="MBB6343749.1"/>
    <property type="molecule type" value="Genomic_DNA"/>
</dbReference>
<keyword evidence="1" id="KW-0805">Transcription regulation</keyword>
<dbReference type="PROSITE" id="PS00041">
    <property type="entry name" value="HTH_ARAC_FAMILY_1"/>
    <property type="match status" value="1"/>
</dbReference>
<keyword evidence="2 5" id="KW-0238">DNA-binding</keyword>
<dbReference type="InterPro" id="IPR018060">
    <property type="entry name" value="HTH_AraC"/>
</dbReference>
<dbReference type="Gene3D" id="1.10.10.60">
    <property type="entry name" value="Homeodomain-like"/>
    <property type="match status" value="1"/>
</dbReference>
<gene>
    <name evidence="5" type="ORF">FHU36_000258</name>
</gene>
<keyword evidence="3" id="KW-0804">Transcription</keyword>
<dbReference type="Pfam" id="PF12833">
    <property type="entry name" value="HTH_18"/>
    <property type="match status" value="1"/>
</dbReference>
<dbReference type="PANTHER" id="PTHR43280">
    <property type="entry name" value="ARAC-FAMILY TRANSCRIPTIONAL REGULATOR"/>
    <property type="match status" value="1"/>
</dbReference>